<feature type="compositionally biased region" description="Basic residues" evidence="1">
    <location>
        <begin position="451"/>
        <end position="461"/>
    </location>
</feature>
<feature type="region of interest" description="Disordered" evidence="1">
    <location>
        <begin position="425"/>
        <end position="471"/>
    </location>
</feature>
<protein>
    <recommendedName>
        <fullName evidence="2">PCIF1 WW domain-containing protein</fullName>
    </recommendedName>
</protein>
<feature type="region of interest" description="Disordered" evidence="1">
    <location>
        <begin position="394"/>
        <end position="413"/>
    </location>
</feature>
<name>A0ABN9WXV1_9DINO</name>
<evidence type="ECO:0000256" key="1">
    <source>
        <dbReference type="SAM" id="MobiDB-lite"/>
    </source>
</evidence>
<organism evidence="3 4">
    <name type="scientific">Prorocentrum cordatum</name>
    <dbReference type="NCBI Taxonomy" id="2364126"/>
    <lineage>
        <taxon>Eukaryota</taxon>
        <taxon>Sar</taxon>
        <taxon>Alveolata</taxon>
        <taxon>Dinophyceae</taxon>
        <taxon>Prorocentrales</taxon>
        <taxon>Prorocentraceae</taxon>
        <taxon>Prorocentrum</taxon>
    </lineage>
</organism>
<dbReference type="PANTHER" id="PTHR21727:SF0">
    <property type="entry name" value="MRNA (2'-O-METHYLADENOSINE-N(6)-)-METHYLTRANSFERASE"/>
    <property type="match status" value="1"/>
</dbReference>
<dbReference type="EMBL" id="CAUYUJ010019505">
    <property type="protein sequence ID" value="CAK0891704.1"/>
    <property type="molecule type" value="Genomic_DNA"/>
</dbReference>
<dbReference type="Proteomes" id="UP001189429">
    <property type="component" value="Unassembled WGS sequence"/>
</dbReference>
<evidence type="ECO:0000259" key="2">
    <source>
        <dbReference type="Pfam" id="PF12237"/>
    </source>
</evidence>
<dbReference type="InterPro" id="IPR022035">
    <property type="entry name" value="PCIF1_WW"/>
</dbReference>
<evidence type="ECO:0000313" key="4">
    <source>
        <dbReference type="Proteomes" id="UP001189429"/>
    </source>
</evidence>
<comment type="caution">
    <text evidence="3">The sequence shown here is derived from an EMBL/GenBank/DDBJ whole genome shotgun (WGS) entry which is preliminary data.</text>
</comment>
<feature type="compositionally biased region" description="Basic residues" evidence="1">
    <location>
        <begin position="429"/>
        <end position="439"/>
    </location>
</feature>
<evidence type="ECO:0000313" key="3">
    <source>
        <dbReference type="EMBL" id="CAK0891704.1"/>
    </source>
</evidence>
<dbReference type="PANTHER" id="PTHR21727">
    <property type="entry name" value="PHOSPHORYLATED CTD INTERACTING FACTOR 1"/>
    <property type="match status" value="1"/>
</dbReference>
<reference evidence="3" key="1">
    <citation type="submission" date="2023-10" db="EMBL/GenBank/DDBJ databases">
        <authorList>
            <person name="Chen Y."/>
            <person name="Shah S."/>
            <person name="Dougan E. K."/>
            <person name="Thang M."/>
            <person name="Chan C."/>
        </authorList>
    </citation>
    <scope>NUCLEOTIDE SEQUENCE [LARGE SCALE GENOMIC DNA]</scope>
</reference>
<keyword evidence="4" id="KW-1185">Reference proteome</keyword>
<dbReference type="InterPro" id="IPR039881">
    <property type="entry name" value="PCIF1-like"/>
</dbReference>
<accession>A0ABN9WXV1</accession>
<gene>
    <name evidence="3" type="ORF">PCOR1329_LOCUS71567</name>
</gene>
<dbReference type="Pfam" id="PF12237">
    <property type="entry name" value="PCIF1_WW"/>
    <property type="match status" value="1"/>
</dbReference>
<sequence>MLGQYLADVARRRGVQMLAALQWSDPRLGRDGSVRLPAARQSFRRWMALTPLLTRLPSAGELAAALARELVGQGQLGAAAGAARSRGFCMRLGMWPRVLARHAVPPRAGRSPALRCRALAPHPREGHAAGFDARLVLDPSRSRDQWLAGVPRRLSAEKGPDASLFAASGGRLSEQISRLPPVMLKRALRGHNALPKVLLWSRGAPPFQATGGNVGPSPRPLRRAADVWRALARYQGTVFGASGEGAGWQLASPTLAMRGLEDEFQCAHECFASPFNCHFGSFCSLFPDTDWWFGSCGNFFSPDLRCLVRASRVFAPTEGSFEAGPPYEVGVLDAMAAKVLGALAEAEGAGRRLSWAFVLPDWHSGGIDALRRSPLARAEVVLGTGEHTYKERPAAPVRGQARPRRVRDADPAALGADGRCVRGLAAHSARGRPRRRRLARGAGPADLDRQVRRRAQARKQIRALSTGGRRE</sequence>
<feature type="domain" description="PCIF1 WW" evidence="2">
    <location>
        <begin position="225"/>
        <end position="391"/>
    </location>
</feature>
<proteinExistence type="predicted"/>